<evidence type="ECO:0000256" key="5">
    <source>
        <dbReference type="ARBA" id="ARBA00022741"/>
    </source>
</evidence>
<comment type="subunit">
    <text evidence="13">Acetyl-CoA carboxylase is a heterohexamer composed of biotin carboxyl carrier protein (AccB), biotin carboxylase (AccC) and two subunits each of ACCase subunit alpha (AccA) and ACCase subunit beta (AccD).</text>
</comment>
<evidence type="ECO:0000256" key="12">
    <source>
        <dbReference type="ARBA" id="ARBA00025280"/>
    </source>
</evidence>
<evidence type="ECO:0000256" key="3">
    <source>
        <dbReference type="ARBA" id="ARBA00022679"/>
    </source>
</evidence>
<keyword evidence="7 13" id="KW-0276">Fatty acid metabolism</keyword>
<keyword evidence="2 13" id="KW-0444">Lipid biosynthesis</keyword>
<dbReference type="NCBIfam" id="TIGR00515">
    <property type="entry name" value="accD"/>
    <property type="match status" value="1"/>
</dbReference>
<dbReference type="InterPro" id="IPR041010">
    <property type="entry name" value="Znf-ACC"/>
</dbReference>
<comment type="function">
    <text evidence="12 13">Component of the acetyl coenzyme A carboxylase (ACC) complex. Biotin carboxylase (BC) catalyzes the carboxylation of biotin on its carrier protein (BCCP) and then the CO(2) group is transferred by the transcarboxylase to acetyl-CoA to form malonyl-CoA.</text>
</comment>
<gene>
    <name evidence="13" type="primary">accD</name>
</gene>
<keyword evidence="8 13" id="KW-0862">Zinc</keyword>
<dbReference type="SUPFAM" id="SSF52096">
    <property type="entry name" value="ClpP/crotonase"/>
    <property type="match status" value="1"/>
</dbReference>
<comment type="pathway">
    <text evidence="13">Lipid metabolism; malonyl-CoA biosynthesis; malonyl-CoA from acetyl-CoA: step 1/1.</text>
</comment>
<keyword evidence="5 13" id="KW-0547">Nucleotide-binding</keyword>
<dbReference type="GO" id="GO:0016743">
    <property type="term" value="F:carboxyl- or carbamoyltransferase activity"/>
    <property type="evidence" value="ECO:0007669"/>
    <property type="project" value="UniProtKB-UniRule"/>
</dbReference>
<organism evidence="15">
    <name type="scientific">uncultured bacterium FPPS_57A9</name>
    <dbReference type="NCBI Taxonomy" id="1343847"/>
    <lineage>
        <taxon>Bacteria</taxon>
        <taxon>environmental samples</taxon>
    </lineage>
</organism>
<dbReference type="PROSITE" id="PS50980">
    <property type="entry name" value="COA_CT_NTER"/>
    <property type="match status" value="1"/>
</dbReference>
<comment type="catalytic activity">
    <reaction evidence="13">
        <text>N(6)-carboxybiotinyl-L-lysyl-[protein] + acetyl-CoA = N(6)-biotinyl-L-lysyl-[protein] + malonyl-CoA</text>
        <dbReference type="Rhea" id="RHEA:54728"/>
        <dbReference type="Rhea" id="RHEA-COMP:10505"/>
        <dbReference type="Rhea" id="RHEA-COMP:10506"/>
        <dbReference type="ChEBI" id="CHEBI:57288"/>
        <dbReference type="ChEBI" id="CHEBI:57384"/>
        <dbReference type="ChEBI" id="CHEBI:83144"/>
        <dbReference type="ChEBI" id="CHEBI:83145"/>
        <dbReference type="EC" id="2.1.3.15"/>
    </reaction>
</comment>
<keyword evidence="10 13" id="KW-0443">Lipid metabolism</keyword>
<dbReference type="PANTHER" id="PTHR42995:SF5">
    <property type="entry name" value="ACETYL-COENZYME A CARBOXYLASE CARBOXYL TRANSFERASE SUBUNIT BETA, CHLOROPLASTIC"/>
    <property type="match status" value="1"/>
</dbReference>
<evidence type="ECO:0000256" key="7">
    <source>
        <dbReference type="ARBA" id="ARBA00022832"/>
    </source>
</evidence>
<dbReference type="AlphaFoldDB" id="S4W5G1"/>
<sequence>MSWFRRKDQKINQLEKKSIPDGLWEKCPTCSEIVYRPELEKNQMVCHHCDHHFRVSPQLYHDLLLDDGSGERLFTDLKSKDFLKFKTGKKYEKQLMDAKGKTGETEAIRVYQGKINGLPLVLGMMNFKFIGGSMGSVVGEAVSRAIKKADEENIPFVLVCASGGARMQEGAISLMQLAKTSAHLAKFAQNGGLYIPILTDPTTGGVTASFGMLGDVILAEPGALIGFAGPRVIKQTIGQDLPKGFQRSEFLLEKGFIDHIVPRSEMKDKLSRLIGILAK</sequence>
<dbReference type="InterPro" id="IPR011762">
    <property type="entry name" value="COA_CT_N"/>
</dbReference>
<evidence type="ECO:0000256" key="10">
    <source>
        <dbReference type="ARBA" id="ARBA00023098"/>
    </source>
</evidence>
<evidence type="ECO:0000256" key="6">
    <source>
        <dbReference type="ARBA" id="ARBA00022771"/>
    </source>
</evidence>
<dbReference type="Gene3D" id="3.90.226.10">
    <property type="entry name" value="2-enoyl-CoA Hydratase, Chain A, domain 1"/>
    <property type="match status" value="1"/>
</dbReference>
<evidence type="ECO:0000256" key="2">
    <source>
        <dbReference type="ARBA" id="ARBA00022516"/>
    </source>
</evidence>
<evidence type="ECO:0000259" key="14">
    <source>
        <dbReference type="PROSITE" id="PS50980"/>
    </source>
</evidence>
<dbReference type="PANTHER" id="PTHR42995">
    <property type="entry name" value="ACETYL-COENZYME A CARBOXYLASE CARBOXYL TRANSFERASE SUBUNIT BETA, CHLOROPLASTIC"/>
    <property type="match status" value="1"/>
</dbReference>
<dbReference type="GO" id="GO:2001295">
    <property type="term" value="P:malonyl-CoA biosynthetic process"/>
    <property type="evidence" value="ECO:0007669"/>
    <property type="project" value="UniProtKB-UniRule"/>
</dbReference>
<keyword evidence="6 13" id="KW-0863">Zinc-finger</keyword>
<evidence type="ECO:0000256" key="9">
    <source>
        <dbReference type="ARBA" id="ARBA00022840"/>
    </source>
</evidence>
<protein>
    <recommendedName>
        <fullName evidence="13">Acetyl-coenzyme A carboxylase carboxyl transferase subunit beta</fullName>
        <shortName evidence="13">ACCase subunit beta</shortName>
        <shortName evidence="13">Acetyl-CoA carboxylase carboxyltransferase subunit beta</shortName>
        <ecNumber evidence="13">2.1.3.15</ecNumber>
    </recommendedName>
</protein>
<dbReference type="GO" id="GO:0006633">
    <property type="term" value="P:fatty acid biosynthetic process"/>
    <property type="evidence" value="ECO:0007669"/>
    <property type="project" value="UniProtKB-KW"/>
</dbReference>
<keyword evidence="4 13" id="KW-0479">Metal-binding</keyword>
<dbReference type="GO" id="GO:0008270">
    <property type="term" value="F:zinc ion binding"/>
    <property type="evidence" value="ECO:0007669"/>
    <property type="project" value="UniProtKB-UniRule"/>
</dbReference>
<dbReference type="UniPathway" id="UPA00655">
    <property type="reaction ID" value="UER00711"/>
</dbReference>
<proteinExistence type="inferred from homology"/>
<feature type="domain" description="CoA carboxyltransferase N-terminal" evidence="14">
    <location>
        <begin position="23"/>
        <end position="279"/>
    </location>
</feature>
<dbReference type="InterPro" id="IPR000438">
    <property type="entry name" value="Acetyl_CoA_COase_Trfase_b_su"/>
</dbReference>
<comment type="subcellular location">
    <subcellularLocation>
        <location evidence="1 13">Cytoplasm</location>
    </subcellularLocation>
</comment>
<feature type="binding site" evidence="13">
    <location>
        <position position="30"/>
    </location>
    <ligand>
        <name>Zn(2+)</name>
        <dbReference type="ChEBI" id="CHEBI:29105"/>
    </ligand>
</feature>
<evidence type="ECO:0000256" key="1">
    <source>
        <dbReference type="ARBA" id="ARBA00004496"/>
    </source>
</evidence>
<keyword evidence="3 13" id="KW-0808">Transferase</keyword>
<dbReference type="EMBL" id="KF170418">
    <property type="protein sequence ID" value="AGO87906.1"/>
    <property type="molecule type" value="Genomic_DNA"/>
</dbReference>
<feature type="binding site" evidence="13">
    <location>
        <position position="49"/>
    </location>
    <ligand>
        <name>Zn(2+)</name>
        <dbReference type="ChEBI" id="CHEBI:29105"/>
    </ligand>
</feature>
<evidence type="ECO:0000256" key="13">
    <source>
        <dbReference type="HAMAP-Rule" id="MF_01395"/>
    </source>
</evidence>
<comment type="similarity">
    <text evidence="13">Belongs to the AccD/PCCB family.</text>
</comment>
<reference evidence="15" key="1">
    <citation type="journal article" date="2014" name="ISME J.">
        <title>Genomic properties of Marine Group A bacteria indicate a role in the marine sulfur cycle.</title>
        <authorList>
            <person name="Wright J.J."/>
            <person name="Mewis K."/>
            <person name="Hanson N.W."/>
            <person name="Konwar K.M."/>
            <person name="Maas K.R."/>
            <person name="Hallam S.J."/>
        </authorList>
    </citation>
    <scope>NUCLEOTIDE SEQUENCE</scope>
</reference>
<comment type="cofactor">
    <cofactor evidence="13">
        <name>Zn(2+)</name>
        <dbReference type="ChEBI" id="CHEBI:29105"/>
    </cofactor>
    <text evidence="13">Binds 1 zinc ion per subunit.</text>
</comment>
<evidence type="ECO:0000256" key="4">
    <source>
        <dbReference type="ARBA" id="ARBA00022723"/>
    </source>
</evidence>
<dbReference type="GO" id="GO:0003989">
    <property type="term" value="F:acetyl-CoA carboxylase activity"/>
    <property type="evidence" value="ECO:0007669"/>
    <property type="project" value="InterPro"/>
</dbReference>
<dbReference type="PRINTS" id="PR01070">
    <property type="entry name" value="ACCCTRFRASEB"/>
</dbReference>
<dbReference type="GO" id="GO:0005524">
    <property type="term" value="F:ATP binding"/>
    <property type="evidence" value="ECO:0007669"/>
    <property type="project" value="UniProtKB-KW"/>
</dbReference>
<dbReference type="Pfam" id="PF01039">
    <property type="entry name" value="Carboxyl_trans"/>
    <property type="match status" value="1"/>
</dbReference>
<keyword evidence="11 13" id="KW-0275">Fatty acid biosynthesis</keyword>
<evidence type="ECO:0000256" key="11">
    <source>
        <dbReference type="ARBA" id="ARBA00023160"/>
    </source>
</evidence>
<feature type="binding site" evidence="13">
    <location>
        <position position="27"/>
    </location>
    <ligand>
        <name>Zn(2+)</name>
        <dbReference type="ChEBI" id="CHEBI:29105"/>
    </ligand>
</feature>
<name>S4W5G1_9BACT</name>
<dbReference type="InterPro" id="IPR029045">
    <property type="entry name" value="ClpP/crotonase-like_dom_sf"/>
</dbReference>
<dbReference type="GO" id="GO:0009317">
    <property type="term" value="C:acetyl-CoA carboxylase complex"/>
    <property type="evidence" value="ECO:0007669"/>
    <property type="project" value="InterPro"/>
</dbReference>
<keyword evidence="9 13" id="KW-0067">ATP-binding</keyword>
<feature type="binding site" evidence="13">
    <location>
        <position position="46"/>
    </location>
    <ligand>
        <name>Zn(2+)</name>
        <dbReference type="ChEBI" id="CHEBI:29105"/>
    </ligand>
</feature>
<dbReference type="HAMAP" id="MF_01395">
    <property type="entry name" value="AcetylCoA_CT_beta"/>
    <property type="match status" value="1"/>
</dbReference>
<dbReference type="Pfam" id="PF17848">
    <property type="entry name" value="Zn_ribbon_ACC"/>
    <property type="match status" value="1"/>
</dbReference>
<accession>S4W5G1</accession>
<evidence type="ECO:0000256" key="8">
    <source>
        <dbReference type="ARBA" id="ARBA00022833"/>
    </source>
</evidence>
<keyword evidence="13" id="KW-0963">Cytoplasm</keyword>
<dbReference type="InterPro" id="IPR034733">
    <property type="entry name" value="AcCoA_carboxyl_beta"/>
</dbReference>
<evidence type="ECO:0000313" key="15">
    <source>
        <dbReference type="EMBL" id="AGO87906.1"/>
    </source>
</evidence>
<feature type="zinc finger region" description="C4-type" evidence="13">
    <location>
        <begin position="27"/>
        <end position="49"/>
    </location>
</feature>
<dbReference type="EC" id="2.1.3.15" evidence="13"/>